<dbReference type="AlphaFoldDB" id="A0A9X4NY77"/>
<protein>
    <recommendedName>
        <fullName evidence="6">Translocation and assembly module TamB C-terminal domain-containing protein</fullName>
    </recommendedName>
</protein>
<dbReference type="InterPro" id="IPR007452">
    <property type="entry name" value="TamB_C"/>
</dbReference>
<feature type="domain" description="Translocation and assembly module TamB C-terminal" evidence="6">
    <location>
        <begin position="531"/>
        <end position="876"/>
    </location>
</feature>
<evidence type="ECO:0000259" key="6">
    <source>
        <dbReference type="Pfam" id="PF04357"/>
    </source>
</evidence>
<evidence type="ECO:0000256" key="5">
    <source>
        <dbReference type="SAM" id="MobiDB-lite"/>
    </source>
</evidence>
<dbReference type="EMBL" id="AOGK01000041">
    <property type="protein sequence ID" value="MDG5978459.1"/>
    <property type="molecule type" value="Genomic_DNA"/>
</dbReference>
<comment type="caution">
    <text evidence="7">The sequence shown here is derived from an EMBL/GenBank/DDBJ whole genome shotgun (WGS) entry which is preliminary data.</text>
</comment>
<evidence type="ECO:0000313" key="8">
    <source>
        <dbReference type="Proteomes" id="UP001152876"/>
    </source>
</evidence>
<dbReference type="GO" id="GO:0009306">
    <property type="term" value="P:protein secretion"/>
    <property type="evidence" value="ECO:0007669"/>
    <property type="project" value="InterPro"/>
</dbReference>
<comment type="subcellular location">
    <subcellularLocation>
        <location evidence="1">Membrane</location>
        <topology evidence="1">Single-pass membrane protein</topology>
    </subcellularLocation>
</comment>
<accession>A0A9X4NY77</accession>
<dbReference type="GO" id="GO:0005886">
    <property type="term" value="C:plasma membrane"/>
    <property type="evidence" value="ECO:0007669"/>
    <property type="project" value="InterPro"/>
</dbReference>
<feature type="compositionally biased region" description="Low complexity" evidence="5">
    <location>
        <begin position="352"/>
        <end position="372"/>
    </location>
</feature>
<dbReference type="Pfam" id="PF04357">
    <property type="entry name" value="TamB"/>
    <property type="match status" value="1"/>
</dbReference>
<keyword evidence="4" id="KW-0472">Membrane</keyword>
<organism evidence="7 8">
    <name type="scientific">Hydrogenophaga taeniospiralis CCUG 15921</name>
    <dbReference type="NCBI Taxonomy" id="1281780"/>
    <lineage>
        <taxon>Bacteria</taxon>
        <taxon>Pseudomonadati</taxon>
        <taxon>Pseudomonadota</taxon>
        <taxon>Betaproteobacteria</taxon>
        <taxon>Burkholderiales</taxon>
        <taxon>Comamonadaceae</taxon>
        <taxon>Hydrogenophaga</taxon>
    </lineage>
</organism>
<feature type="region of interest" description="Disordered" evidence="5">
    <location>
        <begin position="348"/>
        <end position="374"/>
    </location>
</feature>
<keyword evidence="2" id="KW-0812">Transmembrane</keyword>
<reference evidence="7" key="1">
    <citation type="submission" date="2013-01" db="EMBL/GenBank/DDBJ databases">
        <title>Genome draft of Hydrogenophaga taeniospiralis 2K1.</title>
        <authorList>
            <person name="Gomila M."/>
            <person name="Lalucat J."/>
        </authorList>
    </citation>
    <scope>NUCLEOTIDE SEQUENCE</scope>
    <source>
        <strain evidence="7">CCUG 15921</strain>
    </source>
</reference>
<evidence type="ECO:0000313" key="7">
    <source>
        <dbReference type="EMBL" id="MDG5978459.1"/>
    </source>
</evidence>
<evidence type="ECO:0000256" key="1">
    <source>
        <dbReference type="ARBA" id="ARBA00004167"/>
    </source>
</evidence>
<evidence type="ECO:0000256" key="4">
    <source>
        <dbReference type="ARBA" id="ARBA00023136"/>
    </source>
</evidence>
<sequence length="877" mass="92139">MDLSATAFTGQATLRLPGASGRFDGALAHADGRGDLALRVDEARQLLTWLRGLDQLPVIGPRVGEWLAQQPALRELALSGQARLAARWQGGLAELGYPAPPAQTGGAGASRPVPLKLEASLELPQLDVAGDTPWQLRQLRLQASGPLTDLALQLQGEAAQVPWRGVLDTRGRLRHTRATGSAPASTRLDLGTLRLKASDASRPDRVVDWTLNSSAPLSISVQTGAAGLALQAAAGQLQLLPSVRAVAGGSTTASARNAAPIATRPLTLAWDSLSWQAGAFQSKGQLRGLPLSWVDALATAEGQNGGPITQAGVAGDLLFDGDWDLLLPAQAGTPLRLSARLQRTGGDLSVQASSSGGNNNANAATGTSRSAAQRVQAGVREASLSLSAQGRTVQARLRWDSERLGQASASLDTELAATPDTTPGASALERWWPTSAPLRGTLSAQLPEVGVWSALAPPGWRMRGTLQASATIGGTRASPQWNGTLQADQLALRSVVDGFSFSNGQLRATLTGDRVTIERFHLQGPRGAEVGGTLDATGVAQWRAVEPGGRRQTFIDLQATASKLRVSTRADRRLTLSGQITAQLAGPLLNIRGRLTADSALFILPDELTPSLGADVVVRGGRNLPPPTADDGQRVQPDVLVDLDLGEQFEVRGRGLQARLSGQLQVRATPAQPEPRVLGEVRAVNGTYRAYGQRLAIETGVLRFAGPYDNPTLDIVAVRPQARDDSQRVGVQISGSAQTPRVRLISTPELPDSEKLAWLVLGRPASGAGAEAAVLQQAALALLAGNEGGLDSRLASALGLDELSYRGESSASNGTTTASAVTVGKRLSSQLYLTYERSLAGAMGTVSMFYDLSRRLTLRARAGEENALDLIFTQRFD</sequence>
<keyword evidence="3" id="KW-1133">Transmembrane helix</keyword>
<keyword evidence="8" id="KW-1185">Reference proteome</keyword>
<proteinExistence type="predicted"/>
<evidence type="ECO:0000256" key="2">
    <source>
        <dbReference type="ARBA" id="ARBA00022692"/>
    </source>
</evidence>
<dbReference type="PANTHER" id="PTHR36985">
    <property type="entry name" value="TRANSLOCATION AND ASSEMBLY MODULE SUBUNIT TAMB"/>
    <property type="match status" value="1"/>
</dbReference>
<evidence type="ECO:0000256" key="3">
    <source>
        <dbReference type="ARBA" id="ARBA00022989"/>
    </source>
</evidence>
<gene>
    <name evidence="7" type="ORF">H010_24622</name>
</gene>
<dbReference type="Proteomes" id="UP001152876">
    <property type="component" value="Unassembled WGS sequence"/>
</dbReference>
<name>A0A9X4NY77_9BURK</name>
<dbReference type="PANTHER" id="PTHR36985:SF1">
    <property type="entry name" value="TRANSLOCATION AND ASSEMBLY MODULE SUBUNIT TAMB"/>
    <property type="match status" value="1"/>
</dbReference>